<accession>A0ABQ9UFI9</accession>
<reference evidence="1 2" key="1">
    <citation type="submission" date="2023-05" db="EMBL/GenBank/DDBJ databases">
        <title>B98-5 Cell Line De Novo Hybrid Assembly: An Optical Mapping Approach.</title>
        <authorList>
            <person name="Kananen K."/>
            <person name="Auerbach J.A."/>
            <person name="Kautto E."/>
            <person name="Blachly J.S."/>
        </authorList>
    </citation>
    <scope>NUCLEOTIDE SEQUENCE [LARGE SCALE GENOMIC DNA]</scope>
    <source>
        <strain evidence="1">B95-8</strain>
        <tissue evidence="1">Cell line</tissue>
    </source>
</reference>
<dbReference type="Proteomes" id="UP001266305">
    <property type="component" value="Unassembled WGS sequence"/>
</dbReference>
<protein>
    <submittedName>
        <fullName evidence="1">Uncharacterized protein</fullName>
    </submittedName>
</protein>
<evidence type="ECO:0000313" key="1">
    <source>
        <dbReference type="EMBL" id="KAK2095062.1"/>
    </source>
</evidence>
<name>A0ABQ9UFI9_SAGOE</name>
<gene>
    <name evidence="1" type="ORF">P7K49_026478</name>
</gene>
<proteinExistence type="predicted"/>
<comment type="caution">
    <text evidence="1">The sequence shown here is derived from an EMBL/GenBank/DDBJ whole genome shotgun (WGS) entry which is preliminary data.</text>
</comment>
<dbReference type="EMBL" id="JASSZA010000013">
    <property type="protein sequence ID" value="KAK2095062.1"/>
    <property type="molecule type" value="Genomic_DNA"/>
</dbReference>
<keyword evidence="2" id="KW-1185">Reference proteome</keyword>
<sequence length="81" mass="9306">LLPKFHYTLVLITDVFSSMAKEDFEKVQHGPYCTSRDMGQYRDHPIMAFQLLCFSLPDVPRAPSMLEFPGGHRDLPQVPLK</sequence>
<feature type="non-terminal residue" evidence="1">
    <location>
        <position position="81"/>
    </location>
</feature>
<feature type="non-terminal residue" evidence="1">
    <location>
        <position position="1"/>
    </location>
</feature>
<evidence type="ECO:0000313" key="2">
    <source>
        <dbReference type="Proteomes" id="UP001266305"/>
    </source>
</evidence>
<organism evidence="1 2">
    <name type="scientific">Saguinus oedipus</name>
    <name type="common">Cotton-top tamarin</name>
    <name type="synonym">Oedipomidas oedipus</name>
    <dbReference type="NCBI Taxonomy" id="9490"/>
    <lineage>
        <taxon>Eukaryota</taxon>
        <taxon>Metazoa</taxon>
        <taxon>Chordata</taxon>
        <taxon>Craniata</taxon>
        <taxon>Vertebrata</taxon>
        <taxon>Euteleostomi</taxon>
        <taxon>Mammalia</taxon>
        <taxon>Eutheria</taxon>
        <taxon>Euarchontoglires</taxon>
        <taxon>Primates</taxon>
        <taxon>Haplorrhini</taxon>
        <taxon>Platyrrhini</taxon>
        <taxon>Cebidae</taxon>
        <taxon>Callitrichinae</taxon>
        <taxon>Saguinus</taxon>
    </lineage>
</organism>